<organism evidence="2 3">
    <name type="scientific">Marinactinospora rubrisoli</name>
    <dbReference type="NCBI Taxonomy" id="2715399"/>
    <lineage>
        <taxon>Bacteria</taxon>
        <taxon>Bacillati</taxon>
        <taxon>Actinomycetota</taxon>
        <taxon>Actinomycetes</taxon>
        <taxon>Streptosporangiales</taxon>
        <taxon>Nocardiopsidaceae</taxon>
        <taxon>Marinactinospora</taxon>
    </lineage>
</organism>
<dbReference type="Proteomes" id="UP001596540">
    <property type="component" value="Unassembled WGS sequence"/>
</dbReference>
<reference evidence="3" key="1">
    <citation type="journal article" date="2019" name="Int. J. Syst. Evol. Microbiol.">
        <title>The Global Catalogue of Microorganisms (GCM) 10K type strain sequencing project: providing services to taxonomists for standard genome sequencing and annotation.</title>
        <authorList>
            <consortium name="The Broad Institute Genomics Platform"/>
            <consortium name="The Broad Institute Genome Sequencing Center for Infectious Disease"/>
            <person name="Wu L."/>
            <person name="Ma J."/>
        </authorList>
    </citation>
    <scope>NUCLEOTIDE SEQUENCE [LARGE SCALE GENOMIC DNA]</scope>
    <source>
        <strain evidence="3">CGMCC 4.7382</strain>
    </source>
</reference>
<feature type="compositionally biased region" description="Basic and acidic residues" evidence="1">
    <location>
        <begin position="163"/>
        <end position="176"/>
    </location>
</feature>
<dbReference type="RefSeq" id="WP_379871856.1">
    <property type="nucleotide sequence ID" value="NZ_JBHTBH010000007.1"/>
</dbReference>
<evidence type="ECO:0000313" key="2">
    <source>
        <dbReference type="EMBL" id="MFC7329197.1"/>
    </source>
</evidence>
<keyword evidence="3" id="KW-1185">Reference proteome</keyword>
<dbReference type="EMBL" id="JBHTBH010000007">
    <property type="protein sequence ID" value="MFC7329197.1"/>
    <property type="molecule type" value="Genomic_DNA"/>
</dbReference>
<evidence type="ECO:0000256" key="1">
    <source>
        <dbReference type="SAM" id="MobiDB-lite"/>
    </source>
</evidence>
<sequence length="182" mass="20808">MRADELMRATIRILTEGAELESGSAAGHVRRALNKLMDLQQVVQEARSLPEGFAEFKEQVVRLLNSGRNPAGLSIYTFDCFNYAMRGRLDGFSRACHRRSALQLLNDEYTPWSELLIPDDLDEIMEIDETLEEVSDDAPPVPEAAIPSWVPDTHWWWRAPKRQDMTAEERAERIDYDSNDGL</sequence>
<gene>
    <name evidence="2" type="ORF">ACFQRF_15785</name>
</gene>
<feature type="region of interest" description="Disordered" evidence="1">
    <location>
        <begin position="163"/>
        <end position="182"/>
    </location>
</feature>
<evidence type="ECO:0000313" key="3">
    <source>
        <dbReference type="Proteomes" id="UP001596540"/>
    </source>
</evidence>
<comment type="caution">
    <text evidence="2">The sequence shown here is derived from an EMBL/GenBank/DDBJ whole genome shotgun (WGS) entry which is preliminary data.</text>
</comment>
<proteinExistence type="predicted"/>
<protein>
    <submittedName>
        <fullName evidence="2">Uncharacterized protein</fullName>
    </submittedName>
</protein>
<accession>A0ABW2KGW9</accession>
<name>A0ABW2KGW9_9ACTN</name>